<reference evidence="2" key="1">
    <citation type="submission" date="2016-10" db="EMBL/GenBank/DDBJ databases">
        <authorList>
            <person name="Varghese N."/>
            <person name="Submissions S."/>
        </authorList>
    </citation>
    <scope>NUCLEOTIDE SEQUENCE [LARGE SCALE GENOMIC DNA]</scope>
    <source>
        <strain evidence="2">DSM 26879</strain>
    </source>
</reference>
<dbReference type="RefSeq" id="WP_090197220.1">
    <property type="nucleotide sequence ID" value="NZ_FOYP01000001.1"/>
</dbReference>
<sequence length="74" mass="8282">MAFFTDTAADAQSQPGLLSRIGTGFVAAMIRIMDAQDRSPEVRRLEALSDSELAAMGLRRDDIIRYVFRDVYGR</sequence>
<evidence type="ECO:0000313" key="2">
    <source>
        <dbReference type="Proteomes" id="UP000199478"/>
    </source>
</evidence>
<keyword evidence="2" id="KW-1185">Reference proteome</keyword>
<evidence type="ECO:0008006" key="3">
    <source>
        <dbReference type="Google" id="ProtNLM"/>
    </source>
</evidence>
<dbReference type="AlphaFoldDB" id="A0A1I6G3I8"/>
<protein>
    <recommendedName>
        <fullName evidence="3">DUF1127 domain-containing protein</fullName>
    </recommendedName>
</protein>
<dbReference type="STRING" id="390270.SAMN04488005_1017"/>
<organism evidence="1 2">
    <name type="scientific">Yoonia tamlensis</name>
    <dbReference type="NCBI Taxonomy" id="390270"/>
    <lineage>
        <taxon>Bacteria</taxon>
        <taxon>Pseudomonadati</taxon>
        <taxon>Pseudomonadota</taxon>
        <taxon>Alphaproteobacteria</taxon>
        <taxon>Rhodobacterales</taxon>
        <taxon>Paracoccaceae</taxon>
        <taxon>Yoonia</taxon>
    </lineage>
</organism>
<dbReference type="Proteomes" id="UP000199478">
    <property type="component" value="Unassembled WGS sequence"/>
</dbReference>
<dbReference type="EMBL" id="FOYP01000001">
    <property type="protein sequence ID" value="SFR36765.1"/>
    <property type="molecule type" value="Genomic_DNA"/>
</dbReference>
<name>A0A1I6G3I8_9RHOB</name>
<dbReference type="OrthoDB" id="7867799at2"/>
<accession>A0A1I6G3I8</accession>
<proteinExistence type="predicted"/>
<evidence type="ECO:0000313" key="1">
    <source>
        <dbReference type="EMBL" id="SFR36765.1"/>
    </source>
</evidence>
<gene>
    <name evidence="1" type="ORF">SAMN04488005_1017</name>
</gene>